<organism evidence="6 7">
    <name type="scientific">Novacetimonas hansenii</name>
    <name type="common">Komagataeibacter hansenii</name>
    <dbReference type="NCBI Taxonomy" id="436"/>
    <lineage>
        <taxon>Bacteria</taxon>
        <taxon>Pseudomonadati</taxon>
        <taxon>Pseudomonadota</taxon>
        <taxon>Alphaproteobacteria</taxon>
        <taxon>Acetobacterales</taxon>
        <taxon>Acetobacteraceae</taxon>
        <taxon>Novacetimonas</taxon>
    </lineage>
</organism>
<dbReference type="PANTHER" id="PTHR30537">
    <property type="entry name" value="HTH-TYPE TRANSCRIPTIONAL REGULATOR"/>
    <property type="match status" value="1"/>
</dbReference>
<dbReference type="RefSeq" id="WP_003618560.1">
    <property type="nucleotide sequence ID" value="NZ_BJNN01000144.1"/>
</dbReference>
<dbReference type="CDD" id="cd08474">
    <property type="entry name" value="PBP2_CrgA_like_5"/>
    <property type="match status" value="1"/>
</dbReference>
<dbReference type="SUPFAM" id="SSF53850">
    <property type="entry name" value="Periplasmic binding protein-like II"/>
    <property type="match status" value="1"/>
</dbReference>
<keyword evidence="2" id="KW-0805">Transcription regulation</keyword>
<gene>
    <name evidence="6" type="ORF">GHA01_27420</name>
</gene>
<dbReference type="SUPFAM" id="SSF46785">
    <property type="entry name" value="Winged helix' DNA-binding domain"/>
    <property type="match status" value="1"/>
</dbReference>
<sequence length="298" mass="33121">MRREDLTDLNSFLVVAEEGSFTRAAIRLETSQSAVSNTVRRLEERLGVRLITRTTRKVVLTKAGERLLNSVGPAFSFVDSELTAIANLRDRPAGLVRISTSEFAAHSIVWPAAKRLMTTYPDIQVEISIDATLTDIVDQRFDAGVRLGELIAQDMISVRIGPDVRMVAVASPTYLEGRTEPNSPHDLAEHICIAVRAPTRGSIYAWEFEKDGDELKIKVQGQFTSNSGSLAIKAAIAGLGIAFVPDFHAEAAIKAKQVKILLEDWCQPFPGFHLYYPNRRHHSPAFSLLLQELQRSRR</sequence>
<accession>A0ABQ0SHY8</accession>
<evidence type="ECO:0000313" key="7">
    <source>
        <dbReference type="Proteomes" id="UP000319478"/>
    </source>
</evidence>
<evidence type="ECO:0000256" key="3">
    <source>
        <dbReference type="ARBA" id="ARBA00023125"/>
    </source>
</evidence>
<dbReference type="InterPro" id="IPR000847">
    <property type="entry name" value="LysR_HTH_N"/>
</dbReference>
<dbReference type="Proteomes" id="UP000319478">
    <property type="component" value="Unassembled WGS sequence"/>
</dbReference>
<comment type="similarity">
    <text evidence="1">Belongs to the LysR transcriptional regulatory family.</text>
</comment>
<dbReference type="Pfam" id="PF03466">
    <property type="entry name" value="LysR_substrate"/>
    <property type="match status" value="1"/>
</dbReference>
<comment type="caution">
    <text evidence="6">The sequence shown here is derived from an EMBL/GenBank/DDBJ whole genome shotgun (WGS) entry which is preliminary data.</text>
</comment>
<proteinExistence type="inferred from homology"/>
<evidence type="ECO:0000256" key="4">
    <source>
        <dbReference type="ARBA" id="ARBA00023163"/>
    </source>
</evidence>
<dbReference type="PROSITE" id="PS50931">
    <property type="entry name" value="HTH_LYSR"/>
    <property type="match status" value="1"/>
</dbReference>
<dbReference type="InterPro" id="IPR036390">
    <property type="entry name" value="WH_DNA-bd_sf"/>
</dbReference>
<protein>
    <submittedName>
        <fullName evidence="6">LysR family transcriptional regulator</fullName>
    </submittedName>
</protein>
<dbReference type="PRINTS" id="PR00039">
    <property type="entry name" value="HTHLYSR"/>
</dbReference>
<dbReference type="Gene3D" id="1.10.10.10">
    <property type="entry name" value="Winged helix-like DNA-binding domain superfamily/Winged helix DNA-binding domain"/>
    <property type="match status" value="1"/>
</dbReference>
<name>A0ABQ0SHY8_NOVHA</name>
<dbReference type="InterPro" id="IPR036388">
    <property type="entry name" value="WH-like_DNA-bd_sf"/>
</dbReference>
<evidence type="ECO:0000313" key="6">
    <source>
        <dbReference type="EMBL" id="GEC64893.1"/>
    </source>
</evidence>
<dbReference type="PANTHER" id="PTHR30537:SF1">
    <property type="entry name" value="HTH-TYPE TRANSCRIPTIONAL REGULATOR PGRR"/>
    <property type="match status" value="1"/>
</dbReference>
<dbReference type="Gene3D" id="3.40.190.290">
    <property type="match status" value="1"/>
</dbReference>
<keyword evidence="7" id="KW-1185">Reference proteome</keyword>
<dbReference type="InterPro" id="IPR058163">
    <property type="entry name" value="LysR-type_TF_proteobact-type"/>
</dbReference>
<dbReference type="EMBL" id="BJNN01000144">
    <property type="protein sequence ID" value="GEC64893.1"/>
    <property type="molecule type" value="Genomic_DNA"/>
</dbReference>
<reference evidence="6 7" key="1">
    <citation type="submission" date="2019-06" db="EMBL/GenBank/DDBJ databases">
        <title>Whole genome shotgun sequence of Komagataeibacter hansenii NBRC 14820.</title>
        <authorList>
            <person name="Hosoyama A."/>
            <person name="Uohara A."/>
            <person name="Ohji S."/>
            <person name="Ichikawa N."/>
        </authorList>
    </citation>
    <scope>NUCLEOTIDE SEQUENCE [LARGE SCALE GENOMIC DNA]</scope>
    <source>
        <strain evidence="6 7">NBRC 14820</strain>
    </source>
</reference>
<evidence type="ECO:0000259" key="5">
    <source>
        <dbReference type="PROSITE" id="PS50931"/>
    </source>
</evidence>
<dbReference type="Pfam" id="PF00126">
    <property type="entry name" value="HTH_1"/>
    <property type="match status" value="1"/>
</dbReference>
<keyword evidence="4" id="KW-0804">Transcription</keyword>
<keyword evidence="3" id="KW-0238">DNA-binding</keyword>
<dbReference type="InterPro" id="IPR005119">
    <property type="entry name" value="LysR_subst-bd"/>
</dbReference>
<evidence type="ECO:0000256" key="1">
    <source>
        <dbReference type="ARBA" id="ARBA00009437"/>
    </source>
</evidence>
<feature type="domain" description="HTH lysR-type" evidence="5">
    <location>
        <begin position="4"/>
        <end position="61"/>
    </location>
</feature>
<evidence type="ECO:0000256" key="2">
    <source>
        <dbReference type="ARBA" id="ARBA00023015"/>
    </source>
</evidence>